<accession>A0A1Q6A3X1</accession>
<dbReference type="AlphaFoldDB" id="A0A1Q6A3X1"/>
<reference evidence="2 3" key="1">
    <citation type="submission" date="2016-11" db="EMBL/GenBank/DDBJ databases">
        <title>Whole Genome Sequencing of Mucilaginibacter polytrichastri RG4-7(T) isolated from the moss sample.</title>
        <authorList>
            <person name="Li Y."/>
        </authorList>
    </citation>
    <scope>NUCLEOTIDE SEQUENCE [LARGE SCALE GENOMIC DNA]</scope>
    <source>
        <strain evidence="2 3">RG4-7</strain>
    </source>
</reference>
<feature type="domain" description="RES" evidence="1">
    <location>
        <begin position="200"/>
        <end position="360"/>
    </location>
</feature>
<organism evidence="2 3">
    <name type="scientific">Mucilaginibacter polytrichastri</name>
    <dbReference type="NCBI Taxonomy" id="1302689"/>
    <lineage>
        <taxon>Bacteria</taxon>
        <taxon>Pseudomonadati</taxon>
        <taxon>Bacteroidota</taxon>
        <taxon>Sphingobacteriia</taxon>
        <taxon>Sphingobacteriales</taxon>
        <taxon>Sphingobacteriaceae</taxon>
        <taxon>Mucilaginibacter</taxon>
    </lineage>
</organism>
<dbReference type="Proteomes" id="UP000186720">
    <property type="component" value="Unassembled WGS sequence"/>
</dbReference>
<protein>
    <recommendedName>
        <fullName evidence="1">RES domain-containing protein</fullName>
    </recommendedName>
</protein>
<dbReference type="SMART" id="SM00953">
    <property type="entry name" value="RES"/>
    <property type="match status" value="1"/>
</dbReference>
<evidence type="ECO:0000259" key="1">
    <source>
        <dbReference type="SMART" id="SM00953"/>
    </source>
</evidence>
<evidence type="ECO:0000313" key="3">
    <source>
        <dbReference type="Proteomes" id="UP000186720"/>
    </source>
</evidence>
<comment type="caution">
    <text evidence="2">The sequence shown here is derived from an EMBL/GenBank/DDBJ whole genome shotgun (WGS) entry which is preliminary data.</text>
</comment>
<dbReference type="EMBL" id="MPPL01000001">
    <property type="protein sequence ID" value="OKS88705.1"/>
    <property type="molecule type" value="Genomic_DNA"/>
</dbReference>
<dbReference type="STRING" id="1302689.RG47T_4183"/>
<dbReference type="Pfam" id="PF08808">
    <property type="entry name" value="RES"/>
    <property type="match status" value="1"/>
</dbReference>
<dbReference type="InterPro" id="IPR014914">
    <property type="entry name" value="RES_dom"/>
</dbReference>
<proteinExistence type="predicted"/>
<evidence type="ECO:0000313" key="2">
    <source>
        <dbReference type="EMBL" id="OKS88705.1"/>
    </source>
</evidence>
<sequence>MSRIGKMKKCAYCKTSRKGYPISHVAHRVHEAFELFYKRTADEMDRFEEVLHNDSESTFNWERHGDPVEYVIAEALMSENDVAYDIQQYLEDEHADREAAEMQMESGYQSGSYYQRIDYNDDSWQKEWDDFVASLKTESRYFNQAGARHLADVFSGLEEMVAFDKRPIVTTIGPGTAIPTLFRARIFQSNEKLREALVRPEMQLGSPPSLLANDGRMNARGISVFYGAVDEETALAEVRPPVGSQVAVASFTLLRNLKVLDLTALLDVALKGSIFDAVYPRELSRFIFLSNLAERVTQPVMPDDELFEYLPTQAIADFLATDPRFKFDGIIFKSAQVEGNRPNVVLFNKASRVEEIKVPEGAETEVEFSEYDGENEYISFRVTEVLPEDEEPAEPEEDLYDFLNPGYDSRPFTLKIDLESVTIHIVKAVKISTEPHKVFRFSFMRGPLLDE</sequence>
<gene>
    <name evidence="2" type="ORF">RG47T_4183</name>
</gene>
<name>A0A1Q6A3X1_9SPHI</name>
<keyword evidence="3" id="KW-1185">Reference proteome</keyword>